<keyword evidence="2" id="KW-1185">Reference proteome</keyword>
<dbReference type="EMBL" id="JASBWS010000074">
    <property type="protein sequence ID" value="KAJ9100694.1"/>
    <property type="molecule type" value="Genomic_DNA"/>
</dbReference>
<protein>
    <submittedName>
        <fullName evidence="1">Uncharacterized protein</fullName>
    </submittedName>
</protein>
<reference evidence="1" key="1">
    <citation type="submission" date="2023-04" db="EMBL/GenBank/DDBJ databases">
        <title>Draft Genome sequencing of Naganishia species isolated from polar environments using Oxford Nanopore Technology.</title>
        <authorList>
            <person name="Leo P."/>
            <person name="Venkateswaran K."/>
        </authorList>
    </citation>
    <scope>NUCLEOTIDE SEQUENCE</scope>
    <source>
        <strain evidence="1">MNA-CCFEE 5262</strain>
    </source>
</reference>
<comment type="caution">
    <text evidence="1">The sequence shown here is derived from an EMBL/GenBank/DDBJ whole genome shotgun (WGS) entry which is preliminary data.</text>
</comment>
<gene>
    <name evidence="1" type="ORF">QFC20_005387</name>
</gene>
<dbReference type="Proteomes" id="UP001230649">
    <property type="component" value="Unassembled WGS sequence"/>
</dbReference>
<accession>A0ACC2VNW4</accession>
<sequence length="387" mass="43198">MSVRQDVVRAGLWNDLSTRLRRRRKTEKHSTAAREQSPISKWNDNPDAVLASARISRQQRLGSKIHTILVPFLSIALPILAVLWLLALPLDRWGRTTYFDENAIQPGQVKTFWDWDDVHLADQWLAGIENVWKGGHGTSRERADYLCSELRKLNMPADTQEYKYTSTSPQQSGINTYAVISSPRASGTETIIISANWLSLSFPEQQDPITTGAFVEEGEGHVRDESNISRRNPNLRGIAEVLAFAAFLRGQNHWAKEFVIVFGDGYADGLEAFLAAYHDTQKPGLEAQKLALAPQGVVWNALNIDYPEHSFSHLGIYYENINGALPNQDLVNTVAHIAQWTAGVPVRLHSLSAEEVGEYIRGAKHLVQHAKYAALGRMSGAHGVFAR</sequence>
<proteinExistence type="predicted"/>
<evidence type="ECO:0000313" key="1">
    <source>
        <dbReference type="EMBL" id="KAJ9100694.1"/>
    </source>
</evidence>
<evidence type="ECO:0000313" key="2">
    <source>
        <dbReference type="Proteomes" id="UP001230649"/>
    </source>
</evidence>
<name>A0ACC2VNW4_9TREE</name>
<organism evidence="1 2">
    <name type="scientific">Naganishia adeliensis</name>
    <dbReference type="NCBI Taxonomy" id="92952"/>
    <lineage>
        <taxon>Eukaryota</taxon>
        <taxon>Fungi</taxon>
        <taxon>Dikarya</taxon>
        <taxon>Basidiomycota</taxon>
        <taxon>Agaricomycotina</taxon>
        <taxon>Tremellomycetes</taxon>
        <taxon>Filobasidiales</taxon>
        <taxon>Filobasidiaceae</taxon>
        <taxon>Naganishia</taxon>
    </lineage>
</organism>